<gene>
    <name evidence="2" type="ORF">RAMLITH_06605</name>
</gene>
<organism evidence="2 3">
    <name type="scientific">Ramlibacter lithotrophicus</name>
    <dbReference type="NCBI Taxonomy" id="2606681"/>
    <lineage>
        <taxon>Bacteria</taxon>
        <taxon>Pseudomonadati</taxon>
        <taxon>Pseudomonadota</taxon>
        <taxon>Betaproteobacteria</taxon>
        <taxon>Burkholderiales</taxon>
        <taxon>Comamonadaceae</taxon>
        <taxon>Ramlibacter</taxon>
    </lineage>
</organism>
<dbReference type="SUPFAM" id="SSF51182">
    <property type="entry name" value="RmlC-like cupins"/>
    <property type="match status" value="1"/>
</dbReference>
<evidence type="ECO:0000313" key="3">
    <source>
        <dbReference type="Proteomes" id="UP000521868"/>
    </source>
</evidence>
<dbReference type="InterPro" id="IPR010282">
    <property type="entry name" value="Uncharacterised_HutD/Ves"/>
</dbReference>
<feature type="region of interest" description="Disordered" evidence="1">
    <location>
        <begin position="1"/>
        <end position="20"/>
    </location>
</feature>
<dbReference type="PANTHER" id="PTHR37943">
    <property type="entry name" value="PROTEIN VES"/>
    <property type="match status" value="1"/>
</dbReference>
<dbReference type="Proteomes" id="UP000521868">
    <property type="component" value="Unassembled WGS sequence"/>
</dbReference>
<reference evidence="2 3" key="1">
    <citation type="journal article" date="2020" name="Nature">
        <title>Bacterial chemolithoautotrophy via manganese oxidation.</title>
        <authorList>
            <person name="Yu H."/>
            <person name="Leadbetter J.R."/>
        </authorList>
    </citation>
    <scope>NUCLEOTIDE SEQUENCE [LARGE SCALE GENOMIC DNA]</scope>
    <source>
        <strain evidence="2 3">RBP-1</strain>
    </source>
</reference>
<dbReference type="PANTHER" id="PTHR37943:SF1">
    <property type="entry name" value="PROTEIN VES"/>
    <property type="match status" value="1"/>
</dbReference>
<protein>
    <submittedName>
        <fullName evidence="2">HutD family protein</fullName>
    </submittedName>
</protein>
<dbReference type="CDD" id="cd20293">
    <property type="entry name" value="cupin_HutD_N"/>
    <property type="match status" value="1"/>
</dbReference>
<dbReference type="EMBL" id="VTOX01000002">
    <property type="protein sequence ID" value="NKE65488.1"/>
    <property type="molecule type" value="Genomic_DNA"/>
</dbReference>
<dbReference type="Gene3D" id="2.60.120.10">
    <property type="entry name" value="Jelly Rolls"/>
    <property type="match status" value="1"/>
</dbReference>
<dbReference type="Pfam" id="PF05962">
    <property type="entry name" value="HutD"/>
    <property type="match status" value="1"/>
</dbReference>
<proteinExistence type="predicted"/>
<evidence type="ECO:0000256" key="1">
    <source>
        <dbReference type="SAM" id="MobiDB-lite"/>
    </source>
</evidence>
<dbReference type="InterPro" id="IPR014710">
    <property type="entry name" value="RmlC-like_jellyroll"/>
</dbReference>
<comment type="caution">
    <text evidence="2">The sequence shown here is derived from an EMBL/GenBank/DDBJ whole genome shotgun (WGS) entry which is preliminary data.</text>
</comment>
<dbReference type="InterPro" id="IPR011051">
    <property type="entry name" value="RmlC_Cupin_sf"/>
</dbReference>
<name>A0A7X6DE89_9BURK</name>
<evidence type="ECO:0000313" key="2">
    <source>
        <dbReference type="EMBL" id="NKE65488.1"/>
    </source>
</evidence>
<dbReference type="AlphaFoldDB" id="A0A7X6DE89"/>
<accession>A0A7X6DE89</accession>
<dbReference type="RefSeq" id="WP_168106608.1">
    <property type="nucleotide sequence ID" value="NZ_VTOX01000002.1"/>
</dbReference>
<sequence>MTWHLTSLDGAAPAPWRNGGGVTRELAAQPGGADWTWRISVAEVAADGPFSSFPGVQRWFAVLGGAGVILKRAGAEHRLTLASAPLSFDGEEAVDCELLHGPTRDLNLMVRRELASARMARVNGVRHLMAARAKVVAVYAVGEPAQLRHEGESVEVAPHTLAWASLPAGAEVAVTSASALAMEIEPWA</sequence>
<keyword evidence="3" id="KW-1185">Reference proteome</keyword>